<dbReference type="PANTHER" id="PTHR14087">
    <property type="entry name" value="THYMOCYTE NUCLEAR PROTEIN 1"/>
    <property type="match status" value="1"/>
</dbReference>
<dbReference type="Proteomes" id="UP000276254">
    <property type="component" value="Chromosome"/>
</dbReference>
<dbReference type="CDD" id="cd21133">
    <property type="entry name" value="EVE"/>
    <property type="match status" value="1"/>
</dbReference>
<proteinExistence type="predicted"/>
<organism evidence="2 3">
    <name type="scientific">Sphingomonas paeninsulae</name>
    <dbReference type="NCBI Taxonomy" id="2319844"/>
    <lineage>
        <taxon>Bacteria</taxon>
        <taxon>Pseudomonadati</taxon>
        <taxon>Pseudomonadota</taxon>
        <taxon>Alphaproteobacteria</taxon>
        <taxon>Sphingomonadales</taxon>
        <taxon>Sphingomonadaceae</taxon>
        <taxon>Sphingomonas</taxon>
    </lineage>
</organism>
<dbReference type="InterPro" id="IPR002740">
    <property type="entry name" value="EVE_domain"/>
</dbReference>
<gene>
    <name evidence="2" type="ORF">D3Y57_13720</name>
</gene>
<sequence length="138" mass="15449">MAYWLIKSEPHKYSWADLQRDGRTIWDGVRNHTAAINLRAMKVGDRALFYHSNEGKEAVGIVEIVREHYLDPSDEAKRFPAVDVAPVQTLPAPVTLAAIKADSFFADFDLVRQSRLSVASVGKAHWDRIMELAGASDL</sequence>
<reference evidence="2 3" key="1">
    <citation type="submission" date="2018-09" db="EMBL/GenBank/DDBJ databases">
        <title>Sphingomonas peninsula sp. nov., isolated from fildes peninsula, Antarctic soil.</title>
        <authorList>
            <person name="Yingchao G."/>
        </authorList>
    </citation>
    <scope>NUCLEOTIDE SEQUENCE [LARGE SCALE GENOMIC DNA]</scope>
    <source>
        <strain evidence="2 3">YZ-8</strain>
    </source>
</reference>
<accession>A0A494TP28</accession>
<protein>
    <submittedName>
        <fullName evidence="2">EVE domain-containing protein</fullName>
    </submittedName>
</protein>
<name>A0A494TP28_SPHPE</name>
<feature type="domain" description="EVE" evidence="1">
    <location>
        <begin position="2"/>
        <end position="132"/>
    </location>
</feature>
<dbReference type="KEGG" id="spha:D3Y57_13720"/>
<dbReference type="EMBL" id="CP032829">
    <property type="protein sequence ID" value="AYJ86815.1"/>
    <property type="molecule type" value="Genomic_DNA"/>
</dbReference>
<dbReference type="Gene3D" id="3.10.590.10">
    <property type="entry name" value="ph1033 like domains"/>
    <property type="match status" value="1"/>
</dbReference>
<dbReference type="PANTHER" id="PTHR14087:SF7">
    <property type="entry name" value="THYMOCYTE NUCLEAR PROTEIN 1"/>
    <property type="match status" value="1"/>
</dbReference>
<dbReference type="InterPro" id="IPR047197">
    <property type="entry name" value="THYN1-like_EVE"/>
</dbReference>
<evidence type="ECO:0000313" key="2">
    <source>
        <dbReference type="EMBL" id="AYJ86815.1"/>
    </source>
</evidence>
<dbReference type="OrthoDB" id="9791347at2"/>
<dbReference type="AlphaFoldDB" id="A0A494TP28"/>
<keyword evidence="3" id="KW-1185">Reference proteome</keyword>
<dbReference type="SUPFAM" id="SSF88697">
    <property type="entry name" value="PUA domain-like"/>
    <property type="match status" value="1"/>
</dbReference>
<dbReference type="RefSeq" id="WP_121153474.1">
    <property type="nucleotide sequence ID" value="NZ_CP032829.1"/>
</dbReference>
<dbReference type="InterPro" id="IPR015947">
    <property type="entry name" value="PUA-like_sf"/>
</dbReference>
<dbReference type="InterPro" id="IPR052181">
    <property type="entry name" value="5hmC_binding"/>
</dbReference>
<evidence type="ECO:0000313" key="3">
    <source>
        <dbReference type="Proteomes" id="UP000276254"/>
    </source>
</evidence>
<evidence type="ECO:0000259" key="1">
    <source>
        <dbReference type="Pfam" id="PF01878"/>
    </source>
</evidence>
<dbReference type="Pfam" id="PF01878">
    <property type="entry name" value="EVE"/>
    <property type="match status" value="1"/>
</dbReference>